<evidence type="ECO:0000256" key="1">
    <source>
        <dbReference type="SAM" id="MobiDB-lite"/>
    </source>
</evidence>
<accession>W6QLG8</accession>
<feature type="region of interest" description="Disordered" evidence="1">
    <location>
        <begin position="32"/>
        <end position="65"/>
    </location>
</feature>
<dbReference type="Proteomes" id="UP000030686">
    <property type="component" value="Unassembled WGS sequence"/>
</dbReference>
<organism evidence="2 3">
    <name type="scientific">Penicillium roqueforti (strain FM164)</name>
    <dbReference type="NCBI Taxonomy" id="1365484"/>
    <lineage>
        <taxon>Eukaryota</taxon>
        <taxon>Fungi</taxon>
        <taxon>Dikarya</taxon>
        <taxon>Ascomycota</taxon>
        <taxon>Pezizomycotina</taxon>
        <taxon>Eurotiomycetes</taxon>
        <taxon>Eurotiomycetidae</taxon>
        <taxon>Eurotiales</taxon>
        <taxon>Aspergillaceae</taxon>
        <taxon>Penicillium</taxon>
    </lineage>
</organism>
<dbReference type="OMA" id="WNRIATP"/>
<dbReference type="AlphaFoldDB" id="W6QLG8"/>
<gene>
    <name evidence="2" type="ORF">PROQFM164_S02g000551</name>
</gene>
<keyword evidence="3" id="KW-1185">Reference proteome</keyword>
<proteinExistence type="predicted"/>
<dbReference type="EMBL" id="HG792016">
    <property type="protein sequence ID" value="CDM30402.1"/>
    <property type="molecule type" value="Genomic_DNA"/>
</dbReference>
<name>W6QLG8_PENRF</name>
<dbReference type="OrthoDB" id="4505556at2759"/>
<protein>
    <submittedName>
        <fullName evidence="2">Uncharacterized protein</fullName>
    </submittedName>
</protein>
<sequence>MDPSQAQSLPVSQLSAVTLTTSPSDSLAVVALNGSPTQQPLSDAPTDIYPSPTPRDDAQSNLGRESSLPPEILEMIFYAVLESPPAFEEYDFIYGDVFDSPATKEALSTFRLVNRAWNFVATPLLFRKIQAMIGCSTIRPLDKILMISQSPYALYVRDVHFGLLGIWLPGLGYDQYIEDLAEGILPLLMSRFKNVQTFRLQAPPLVDSFSPLALLMPDMLAKLTNSFVHTLRFIPVPRLRCLHLSLPTTAEFARFLTTYSYSKSFAEICAGIEELHIIINDSTGLGVRATPRRPRSLIEAGFLIGQFTPYLVLLISHAKRIQVLSLNAYSWLDLSDLQAGSFSQLRSLRLEGVQVKPETLHQIFIEARNTLLRVELIDVKLLAGTWSEVFDVFQSSRLLPPPNLNWLHISGCGYAMTGQYTTRGFSEVRQALWSTRGQDWIGLIAWMAMTNNNRSFQGLPPCPHSYFPTPPVITIDY</sequence>
<reference evidence="2" key="1">
    <citation type="journal article" date="2014" name="Nat. Commun.">
        <title>Multiple recent horizontal transfers of a large genomic region in cheese making fungi.</title>
        <authorList>
            <person name="Cheeseman K."/>
            <person name="Ropars J."/>
            <person name="Renault P."/>
            <person name="Dupont J."/>
            <person name="Gouzy J."/>
            <person name="Branca A."/>
            <person name="Abraham A.L."/>
            <person name="Ceppi M."/>
            <person name="Conseiller E."/>
            <person name="Debuchy R."/>
            <person name="Malagnac F."/>
            <person name="Goarin A."/>
            <person name="Silar P."/>
            <person name="Lacoste S."/>
            <person name="Sallet E."/>
            <person name="Bensimon A."/>
            <person name="Giraud T."/>
            <person name="Brygoo Y."/>
        </authorList>
    </citation>
    <scope>NUCLEOTIDE SEQUENCE [LARGE SCALE GENOMIC DNA]</scope>
    <source>
        <strain evidence="2">FM164</strain>
    </source>
</reference>
<dbReference type="SUPFAM" id="SSF52047">
    <property type="entry name" value="RNI-like"/>
    <property type="match status" value="1"/>
</dbReference>
<evidence type="ECO:0000313" key="3">
    <source>
        <dbReference type="Proteomes" id="UP000030686"/>
    </source>
</evidence>
<evidence type="ECO:0000313" key="2">
    <source>
        <dbReference type="EMBL" id="CDM30402.1"/>
    </source>
</evidence>
<dbReference type="STRING" id="1365484.W6QLG8"/>